<dbReference type="Pfam" id="PF00857">
    <property type="entry name" value="Isochorismatase"/>
    <property type="match status" value="1"/>
</dbReference>
<dbReference type="EMBL" id="CCSB01000002">
    <property type="protein sequence ID" value="CDZ77740.1"/>
    <property type="molecule type" value="Genomic_DNA"/>
</dbReference>
<organism evidence="3 4">
    <name type="scientific">Legionella massiliensis</name>
    <dbReference type="NCBI Taxonomy" id="1034943"/>
    <lineage>
        <taxon>Bacteria</taxon>
        <taxon>Pseudomonadati</taxon>
        <taxon>Pseudomonadota</taxon>
        <taxon>Gammaproteobacteria</taxon>
        <taxon>Legionellales</taxon>
        <taxon>Legionellaceae</taxon>
        <taxon>Legionella</taxon>
    </lineage>
</organism>
<accession>A0A078KTD4</accession>
<sequence length="189" mass="20820">MPTALIGLDYIIDIMHPRGKIARAAEQASQRAIISKANEALEIATQKQWLKILVKVGFSPDYIDQPKQSPMFAKVHELGALKLGSEGTDFHPDLNSDGCLTIIKPRINAFYGTNLDAVLRANNIERVILGGVSTAWAVQSTARAAHDLDYQVCILEDLCAAADENEHRTSIELMARIAQIIHLDDLKSF</sequence>
<protein>
    <submittedName>
        <fullName evidence="3">Isochorismatase family protein YecD</fullName>
    </submittedName>
</protein>
<evidence type="ECO:0000259" key="2">
    <source>
        <dbReference type="Pfam" id="PF00857"/>
    </source>
</evidence>
<reference evidence="3 4" key="1">
    <citation type="submission" date="2014-06" db="EMBL/GenBank/DDBJ databases">
        <authorList>
            <person name="Urmite Genomes Urmite Genomes"/>
        </authorList>
    </citation>
    <scope>NUCLEOTIDE SEQUENCE [LARGE SCALE GENOMIC DNA]</scope>
</reference>
<dbReference type="STRING" id="1034943.BN59_02030"/>
<dbReference type="InterPro" id="IPR036380">
    <property type="entry name" value="Isochorismatase-like_sf"/>
</dbReference>
<dbReference type="PANTHER" id="PTHR43540">
    <property type="entry name" value="PEROXYUREIDOACRYLATE/UREIDOACRYLATE AMIDOHYDROLASE-RELATED"/>
    <property type="match status" value="1"/>
</dbReference>
<dbReference type="InterPro" id="IPR000868">
    <property type="entry name" value="Isochorismatase-like_dom"/>
</dbReference>
<name>A0A078KTD4_9GAMM</name>
<evidence type="ECO:0000256" key="1">
    <source>
        <dbReference type="ARBA" id="ARBA00022801"/>
    </source>
</evidence>
<dbReference type="eggNOG" id="COG1335">
    <property type="taxonomic scope" value="Bacteria"/>
</dbReference>
<dbReference type="Proteomes" id="UP000044071">
    <property type="component" value="Unassembled WGS sequence"/>
</dbReference>
<keyword evidence="1" id="KW-0378">Hydrolase</keyword>
<dbReference type="InterPro" id="IPR050272">
    <property type="entry name" value="Isochorismatase-like_hydrls"/>
</dbReference>
<feature type="domain" description="Isochorismatase-like" evidence="2">
    <location>
        <begin position="3"/>
        <end position="182"/>
    </location>
</feature>
<dbReference type="GO" id="GO:0016787">
    <property type="term" value="F:hydrolase activity"/>
    <property type="evidence" value="ECO:0007669"/>
    <property type="project" value="UniProtKB-KW"/>
</dbReference>
<dbReference type="CDD" id="cd00431">
    <property type="entry name" value="cysteine_hydrolases"/>
    <property type="match status" value="1"/>
</dbReference>
<dbReference type="Gene3D" id="3.40.50.850">
    <property type="entry name" value="Isochorismatase-like"/>
    <property type="match status" value="1"/>
</dbReference>
<evidence type="ECO:0000313" key="3">
    <source>
        <dbReference type="EMBL" id="CDZ77740.1"/>
    </source>
</evidence>
<gene>
    <name evidence="3" type="primary">yecD</name>
    <name evidence="3" type="ORF">BN59_02030</name>
</gene>
<dbReference type="AlphaFoldDB" id="A0A078KTD4"/>
<dbReference type="SUPFAM" id="SSF52499">
    <property type="entry name" value="Isochorismatase-like hydrolases"/>
    <property type="match status" value="1"/>
</dbReference>
<dbReference type="PANTHER" id="PTHR43540:SF1">
    <property type="entry name" value="ISOCHORISMATASE HYDROLASE"/>
    <property type="match status" value="1"/>
</dbReference>
<proteinExistence type="predicted"/>
<keyword evidence="4" id="KW-1185">Reference proteome</keyword>
<dbReference type="OrthoDB" id="9807387at2"/>
<dbReference type="RefSeq" id="WP_043874227.1">
    <property type="nucleotide sequence ID" value="NZ_CCVW01000002.1"/>
</dbReference>
<evidence type="ECO:0000313" key="4">
    <source>
        <dbReference type="Proteomes" id="UP000044071"/>
    </source>
</evidence>